<comment type="caution">
    <text evidence="2">The sequence shown here is derived from an EMBL/GenBank/DDBJ whole genome shotgun (WGS) entry which is preliminary data.</text>
</comment>
<dbReference type="Pfam" id="PF08751">
    <property type="entry name" value="TrwC"/>
    <property type="match status" value="1"/>
</dbReference>
<accession>A0A8J7WWB9</accession>
<evidence type="ECO:0000313" key="3">
    <source>
        <dbReference type="Proteomes" id="UP000677913"/>
    </source>
</evidence>
<reference evidence="2" key="1">
    <citation type="submission" date="2021-04" db="EMBL/GenBank/DDBJ databases">
        <title>Genome based classification of Actinospica acidithermotolerans sp. nov., an actinobacterium isolated from an Indonesian hot spring.</title>
        <authorList>
            <person name="Kusuma A.B."/>
            <person name="Putra K.E."/>
            <person name="Nafisah S."/>
            <person name="Loh J."/>
            <person name="Nouioui I."/>
            <person name="Goodfellow M."/>
        </authorList>
    </citation>
    <scope>NUCLEOTIDE SEQUENCE</scope>
    <source>
        <strain evidence="2">DSM 45618</strain>
    </source>
</reference>
<dbReference type="RefSeq" id="WP_211472804.1">
    <property type="nucleotide sequence ID" value="NZ_JAGSXH010000318.1"/>
</dbReference>
<evidence type="ECO:0000313" key="2">
    <source>
        <dbReference type="EMBL" id="MBS2967112.1"/>
    </source>
</evidence>
<feature type="domain" description="TrwC relaxase" evidence="1">
    <location>
        <begin position="9"/>
        <end position="242"/>
    </location>
</feature>
<name>A0A8J7WWB9_9ACTN</name>
<sequence length="442" mass="47036">MGKVRREEARRQRRAVAGFDLVFTPVSSVSRLWGLDPRGWVREAVEAAHCAARDASLGLLEEHAAFTRTGSSGQAQIETRGLVAAVFEHADNRLGEPNLHSHVAVSSKVLGVDGKWRALDARGLYRMAVAASELYNTRLEHELQARLGLEFEARADTVGGREPVREIKGFPPEVLAYFTRRRAGIEGEYARLVAGFRAVHGRDPSLAAAHALAQQATLSTRSGKKPPRAWSAMRQQWRAELADRFGSGALARVMAVVPARRGRGGSAPVSGAQVDVAAIASRVVGAVQEHHATWTRWSVLAQAQRELRGVWFGTAGEQERAVAQVVEAALAVWSVPVEPPDLLAEPAGLRRADGSSVFTQHGAARFTSRAVLDAEARLVEAAGTATTVGVDGPTAAAALTAYERTSGRALDPGQRALVEAFACDGRLLLAGIGPAGAGKTTA</sequence>
<proteinExistence type="predicted"/>
<dbReference type="Proteomes" id="UP000677913">
    <property type="component" value="Unassembled WGS sequence"/>
</dbReference>
<dbReference type="EMBL" id="JAGSXH010000318">
    <property type="protein sequence ID" value="MBS2967112.1"/>
    <property type="molecule type" value="Genomic_DNA"/>
</dbReference>
<gene>
    <name evidence="2" type="ORF">KGA66_29030</name>
</gene>
<dbReference type="AlphaFoldDB" id="A0A8J7WWB9"/>
<dbReference type="SUPFAM" id="SSF55464">
    <property type="entry name" value="Origin of replication-binding domain, RBD-like"/>
    <property type="match status" value="1"/>
</dbReference>
<organism evidence="2 3">
    <name type="scientific">Actinocrinis puniceicyclus</name>
    <dbReference type="NCBI Taxonomy" id="977794"/>
    <lineage>
        <taxon>Bacteria</taxon>
        <taxon>Bacillati</taxon>
        <taxon>Actinomycetota</taxon>
        <taxon>Actinomycetes</taxon>
        <taxon>Catenulisporales</taxon>
        <taxon>Actinospicaceae</taxon>
        <taxon>Actinocrinis</taxon>
    </lineage>
</organism>
<dbReference type="NCBIfam" id="NF041492">
    <property type="entry name" value="MobF"/>
    <property type="match status" value="1"/>
</dbReference>
<dbReference type="InterPro" id="IPR014862">
    <property type="entry name" value="TrwC"/>
</dbReference>
<protein>
    <submittedName>
        <fullName evidence="2">Relaxase domain-containing protein</fullName>
    </submittedName>
</protein>
<feature type="non-terminal residue" evidence="2">
    <location>
        <position position="442"/>
    </location>
</feature>
<evidence type="ECO:0000259" key="1">
    <source>
        <dbReference type="Pfam" id="PF08751"/>
    </source>
</evidence>
<keyword evidence="3" id="KW-1185">Reference proteome</keyword>